<feature type="transmembrane region" description="Helical" evidence="9">
    <location>
        <begin position="153"/>
        <end position="172"/>
    </location>
</feature>
<evidence type="ECO:0000256" key="7">
    <source>
        <dbReference type="ARBA" id="ARBA00023136"/>
    </source>
</evidence>
<protein>
    <submittedName>
        <fullName evidence="10">YeeE/YedE family protein</fullName>
    </submittedName>
</protein>
<evidence type="ECO:0000256" key="9">
    <source>
        <dbReference type="SAM" id="Phobius"/>
    </source>
</evidence>
<proteinExistence type="inferred from homology"/>
<feature type="transmembrane region" description="Helical" evidence="9">
    <location>
        <begin position="333"/>
        <end position="351"/>
    </location>
</feature>
<dbReference type="Pfam" id="PF04143">
    <property type="entry name" value="Sulf_transp"/>
    <property type="match status" value="1"/>
</dbReference>
<evidence type="ECO:0000256" key="3">
    <source>
        <dbReference type="ARBA" id="ARBA00022475"/>
    </source>
</evidence>
<evidence type="ECO:0000256" key="6">
    <source>
        <dbReference type="ARBA" id="ARBA00022989"/>
    </source>
</evidence>
<dbReference type="Proteomes" id="UP001385499">
    <property type="component" value="Unassembled WGS sequence"/>
</dbReference>
<comment type="similarity">
    <text evidence="8">Belongs to the TsuA/YedE (TC 9.B.102) family.</text>
</comment>
<keyword evidence="3" id="KW-1003">Cell membrane</keyword>
<dbReference type="PANTHER" id="PTHR30574">
    <property type="entry name" value="INNER MEMBRANE PROTEIN YEDE"/>
    <property type="match status" value="1"/>
</dbReference>
<feature type="transmembrane region" description="Helical" evidence="9">
    <location>
        <begin position="233"/>
        <end position="254"/>
    </location>
</feature>
<dbReference type="RefSeq" id="WP_340275198.1">
    <property type="nucleotide sequence ID" value="NZ_JBAKIA010000009.1"/>
</dbReference>
<keyword evidence="11" id="KW-1185">Reference proteome</keyword>
<evidence type="ECO:0000313" key="10">
    <source>
        <dbReference type="EMBL" id="MEJ8475231.1"/>
    </source>
</evidence>
<reference evidence="10 11" key="1">
    <citation type="submission" date="2024-02" db="EMBL/GenBank/DDBJ databases">
        <title>Roseibium algae sp. nov., isolated from marine alga (Grateloupia sp.), showing potential in myo-inositol conversion.</title>
        <authorList>
            <person name="Wang Y."/>
        </authorList>
    </citation>
    <scope>NUCLEOTIDE SEQUENCE [LARGE SCALE GENOMIC DNA]</scope>
    <source>
        <strain evidence="10 11">H3510</strain>
    </source>
</reference>
<feature type="transmembrane region" description="Helical" evidence="9">
    <location>
        <begin position="113"/>
        <end position="132"/>
    </location>
</feature>
<comment type="subcellular location">
    <subcellularLocation>
        <location evidence="1">Cell inner membrane</location>
        <topology evidence="1">Multi-pass membrane protein</topology>
    </subcellularLocation>
</comment>
<evidence type="ECO:0000256" key="8">
    <source>
        <dbReference type="ARBA" id="ARBA00035655"/>
    </source>
</evidence>
<evidence type="ECO:0000256" key="4">
    <source>
        <dbReference type="ARBA" id="ARBA00022519"/>
    </source>
</evidence>
<gene>
    <name evidence="10" type="ORF">V6575_14145</name>
</gene>
<sequence length="393" mass="41125">MTVSSSSTSPAPTSTVVSQKAIVVFALAGLALICFGAYSYGGERQSGAVLIGGLAGLALYHASFGFTAAWRHIVTERRGGGLRAQFVLILLTSAVAFPLIAWGSDFGWPTGGFVFPFGYAAAIGAFMFGLGMQLGGGCASGTLFTAGGGSTRMMVTLAAFILGSVIATAHMHLWGQLPKIPAYSLVTNFGPIVAFAITALVLGLIALATLKIEKRAHGRILEGRKTGSILTGPWSPMLGAGMLAFVCILTFVVVGRPWGITSGFALWGAKVFQVIGIPVETWPYWKWQTKALEASVLRDTTSVMNFGIIFGALSAAALAGKFYLVWRLSTKDLLTAIIGGLLMGYGARLAYGCNIGAYLGGLVSGSMHGWLWLVFAFAGSLLGTRLRLKLGMG</sequence>
<feature type="transmembrane region" description="Helical" evidence="9">
    <location>
        <begin position="21"/>
        <end position="41"/>
    </location>
</feature>
<feature type="transmembrane region" description="Helical" evidence="9">
    <location>
        <begin position="192"/>
        <end position="212"/>
    </location>
</feature>
<evidence type="ECO:0000313" key="11">
    <source>
        <dbReference type="Proteomes" id="UP001385499"/>
    </source>
</evidence>
<feature type="transmembrane region" description="Helical" evidence="9">
    <location>
        <begin position="82"/>
        <end position="101"/>
    </location>
</feature>
<keyword evidence="2" id="KW-0813">Transport</keyword>
<comment type="caution">
    <text evidence="10">The sequence shown here is derived from an EMBL/GenBank/DDBJ whole genome shotgun (WGS) entry which is preliminary data.</text>
</comment>
<feature type="transmembrane region" description="Helical" evidence="9">
    <location>
        <begin position="47"/>
        <end position="70"/>
    </location>
</feature>
<keyword evidence="5 9" id="KW-0812">Transmembrane</keyword>
<evidence type="ECO:0000256" key="5">
    <source>
        <dbReference type="ARBA" id="ARBA00022692"/>
    </source>
</evidence>
<evidence type="ECO:0000256" key="1">
    <source>
        <dbReference type="ARBA" id="ARBA00004429"/>
    </source>
</evidence>
<feature type="transmembrane region" description="Helical" evidence="9">
    <location>
        <begin position="306"/>
        <end position="326"/>
    </location>
</feature>
<dbReference type="EMBL" id="JBAKIA010000009">
    <property type="protein sequence ID" value="MEJ8475231.1"/>
    <property type="molecule type" value="Genomic_DNA"/>
</dbReference>
<keyword evidence="4" id="KW-0997">Cell inner membrane</keyword>
<dbReference type="InterPro" id="IPR007272">
    <property type="entry name" value="Sulf_transp_TsuA/YedE"/>
</dbReference>
<name>A0ABU8TNE5_9HYPH</name>
<evidence type="ECO:0000256" key="2">
    <source>
        <dbReference type="ARBA" id="ARBA00022448"/>
    </source>
</evidence>
<feature type="transmembrane region" description="Helical" evidence="9">
    <location>
        <begin position="357"/>
        <end position="382"/>
    </location>
</feature>
<keyword evidence="6 9" id="KW-1133">Transmembrane helix</keyword>
<keyword evidence="7 9" id="KW-0472">Membrane</keyword>
<accession>A0ABU8TNE5</accession>
<organism evidence="10 11">
    <name type="scientific">Roseibium algae</name>
    <dbReference type="NCBI Taxonomy" id="3123038"/>
    <lineage>
        <taxon>Bacteria</taxon>
        <taxon>Pseudomonadati</taxon>
        <taxon>Pseudomonadota</taxon>
        <taxon>Alphaproteobacteria</taxon>
        <taxon>Hyphomicrobiales</taxon>
        <taxon>Stappiaceae</taxon>
        <taxon>Roseibium</taxon>
    </lineage>
</organism>
<dbReference type="PANTHER" id="PTHR30574:SF1">
    <property type="entry name" value="SULPHUR TRANSPORT DOMAIN-CONTAINING PROTEIN"/>
    <property type="match status" value="1"/>
</dbReference>